<organism evidence="1 2">
    <name type="scientific">Paracoccus tibetensis</name>
    <dbReference type="NCBI Taxonomy" id="336292"/>
    <lineage>
        <taxon>Bacteria</taxon>
        <taxon>Pseudomonadati</taxon>
        <taxon>Pseudomonadota</taxon>
        <taxon>Alphaproteobacteria</taxon>
        <taxon>Rhodobacterales</taxon>
        <taxon>Paracoccaceae</taxon>
        <taxon>Paracoccus</taxon>
    </lineage>
</organism>
<dbReference type="RefSeq" id="WP_090744127.1">
    <property type="nucleotide sequence ID" value="NZ_FMVT01000007.1"/>
</dbReference>
<dbReference type="Proteomes" id="UP000199502">
    <property type="component" value="Unassembled WGS sequence"/>
</dbReference>
<gene>
    <name evidence="1" type="ORF">SAMN05660710_02250</name>
</gene>
<reference evidence="1 2" key="1">
    <citation type="submission" date="2016-10" db="EMBL/GenBank/DDBJ databases">
        <authorList>
            <person name="de Groot N.N."/>
        </authorList>
    </citation>
    <scope>NUCLEOTIDE SEQUENCE [LARGE SCALE GENOMIC DNA]</scope>
    <source>
        <strain evidence="1 2">CGMCC 1.8925</strain>
    </source>
</reference>
<keyword evidence="2" id="KW-1185">Reference proteome</keyword>
<accession>A0A1G5HQJ2</accession>
<sequence>MQMRPVPKNPPVAEFSRDMVETMMTYFEAYADEGVLKVEVTSWGLWLPNKVTGGRQFLGLARMPEDTPRQ</sequence>
<dbReference type="OrthoDB" id="7775067at2"/>
<evidence type="ECO:0000313" key="1">
    <source>
        <dbReference type="EMBL" id="SCY66152.1"/>
    </source>
</evidence>
<proteinExistence type="predicted"/>
<dbReference type="AlphaFoldDB" id="A0A1G5HQJ2"/>
<evidence type="ECO:0000313" key="2">
    <source>
        <dbReference type="Proteomes" id="UP000199502"/>
    </source>
</evidence>
<dbReference type="EMBL" id="FMVT01000007">
    <property type="protein sequence ID" value="SCY66152.1"/>
    <property type="molecule type" value="Genomic_DNA"/>
</dbReference>
<protein>
    <submittedName>
        <fullName evidence="1">Uncharacterized protein</fullName>
    </submittedName>
</protein>
<name>A0A1G5HQJ2_9RHOB</name>